<evidence type="ECO:0000313" key="2">
    <source>
        <dbReference type="EMBL" id="OAP48620.1"/>
    </source>
</evidence>
<dbReference type="STRING" id="36856.ATB98_00360"/>
<dbReference type="Pfam" id="PF00300">
    <property type="entry name" value="His_Phos_1"/>
    <property type="match status" value="1"/>
</dbReference>
<dbReference type="Proteomes" id="UP000078507">
    <property type="component" value="Unassembled WGS sequence"/>
</dbReference>
<keyword evidence="3" id="KW-1185">Reference proteome</keyword>
<proteinExistence type="predicted"/>
<dbReference type="Gene3D" id="3.40.50.1240">
    <property type="entry name" value="Phosphoglycerate mutase-like"/>
    <property type="match status" value="1"/>
</dbReference>
<name>A0A178YM66_SINSA</name>
<reference evidence="2 3" key="1">
    <citation type="submission" date="2015-11" db="EMBL/GenBank/DDBJ databases">
        <title>Ensifer anhuiense sp. nov., an effective nitrogen fixation bacterium with Glycine soja.</title>
        <authorList>
            <person name="Yan H."/>
            <person name="Chen W."/>
        </authorList>
    </citation>
    <scope>NUCLEOTIDE SEQUENCE [LARGE SCALE GENOMIC DNA]</scope>
    <source>
        <strain evidence="2 3">LMG 7837</strain>
    </source>
</reference>
<dbReference type="CDD" id="cd07067">
    <property type="entry name" value="HP_PGM_like"/>
    <property type="match status" value="1"/>
</dbReference>
<accession>A0A178YM66</accession>
<dbReference type="PANTHER" id="PTHR47623">
    <property type="entry name" value="OS09G0287300 PROTEIN"/>
    <property type="match status" value="1"/>
</dbReference>
<organism evidence="2 3">
    <name type="scientific">Sinorhizobium saheli</name>
    <dbReference type="NCBI Taxonomy" id="36856"/>
    <lineage>
        <taxon>Bacteria</taxon>
        <taxon>Pseudomonadati</taxon>
        <taxon>Pseudomonadota</taxon>
        <taxon>Alphaproteobacteria</taxon>
        <taxon>Hyphomicrobiales</taxon>
        <taxon>Rhizobiaceae</taxon>
        <taxon>Sinorhizobium/Ensifer group</taxon>
        <taxon>Sinorhizobium</taxon>
    </lineage>
</organism>
<dbReference type="SMART" id="SM00855">
    <property type="entry name" value="PGAM"/>
    <property type="match status" value="1"/>
</dbReference>
<sequence>MQDSAVPAFRLFLLRHARSGWAMPGQRDFDRALNETGRSEAELIANAAADHGIRPDLILCSTATRCRQTAEPLLRSLEADVDIRYLDPLYTGPTSIYAELVEAHSDRSSLMLIGHNPMIEEFFHQALGEERAAAVLRDGYPPACLAAVDFSTRPTTGAIWTATLSRLLVPASEATESR</sequence>
<evidence type="ECO:0000313" key="3">
    <source>
        <dbReference type="Proteomes" id="UP000078507"/>
    </source>
</evidence>
<feature type="binding site" evidence="1">
    <location>
        <position position="65"/>
    </location>
    <ligand>
        <name>substrate</name>
    </ligand>
</feature>
<dbReference type="InterPro" id="IPR029033">
    <property type="entry name" value="His_PPase_superfam"/>
</dbReference>
<dbReference type="AlphaFoldDB" id="A0A178YM66"/>
<dbReference type="SUPFAM" id="SSF53254">
    <property type="entry name" value="Phosphoglycerate mutase-like"/>
    <property type="match status" value="1"/>
</dbReference>
<protein>
    <submittedName>
        <fullName evidence="2">Phosphohistidine phosphatase</fullName>
    </submittedName>
</protein>
<dbReference type="RefSeq" id="WP_066870315.1">
    <property type="nucleotide sequence ID" value="NZ_LNQB01000060.1"/>
</dbReference>
<dbReference type="PANTHER" id="PTHR47623:SF1">
    <property type="entry name" value="OS09G0287300 PROTEIN"/>
    <property type="match status" value="1"/>
</dbReference>
<comment type="caution">
    <text evidence="2">The sequence shown here is derived from an EMBL/GenBank/DDBJ whole genome shotgun (WGS) entry which is preliminary data.</text>
</comment>
<dbReference type="EMBL" id="LNQB01000060">
    <property type="protein sequence ID" value="OAP48620.1"/>
    <property type="molecule type" value="Genomic_DNA"/>
</dbReference>
<dbReference type="OrthoDB" id="9810154at2"/>
<gene>
    <name evidence="2" type="ORF">ATB98_00360</name>
</gene>
<evidence type="ECO:0000256" key="1">
    <source>
        <dbReference type="PIRSR" id="PIRSR613078-2"/>
    </source>
</evidence>
<dbReference type="InterPro" id="IPR013078">
    <property type="entry name" value="His_Pase_superF_clade-1"/>
</dbReference>